<accession>A0AB34ITZ6</accession>
<name>A0AB34ITZ6_PRYPA</name>
<reference evidence="4 5" key="1">
    <citation type="journal article" date="2024" name="Science">
        <title>Giant polyketide synthase enzymes in the biosynthesis of giant marine polyether toxins.</title>
        <authorList>
            <person name="Fallon T.R."/>
            <person name="Shende V.V."/>
            <person name="Wierzbicki I.H."/>
            <person name="Pendleton A.L."/>
            <person name="Watervoot N.F."/>
            <person name="Auber R.P."/>
            <person name="Gonzalez D.J."/>
            <person name="Wisecaver J.H."/>
            <person name="Moore B.S."/>
        </authorList>
    </citation>
    <scope>NUCLEOTIDE SEQUENCE [LARGE SCALE GENOMIC DNA]</scope>
    <source>
        <strain evidence="4 5">12B1</strain>
    </source>
</reference>
<dbReference type="Gene3D" id="2.60.40.10">
    <property type="entry name" value="Immunoglobulins"/>
    <property type="match status" value="42"/>
</dbReference>
<feature type="transmembrane region" description="Helical" evidence="2">
    <location>
        <begin position="4448"/>
        <end position="4472"/>
    </location>
</feature>
<feature type="domain" description="Fibronectin type-III" evidence="3">
    <location>
        <begin position="4096"/>
        <end position="4188"/>
    </location>
</feature>
<feature type="domain" description="Fibronectin type-III" evidence="3">
    <location>
        <begin position="1954"/>
        <end position="2058"/>
    </location>
</feature>
<keyword evidence="2" id="KW-1133">Transmembrane helix</keyword>
<feature type="domain" description="Fibronectin type-III" evidence="3">
    <location>
        <begin position="2163"/>
        <end position="2252"/>
    </location>
</feature>
<feature type="domain" description="Fibronectin type-III" evidence="3">
    <location>
        <begin position="950"/>
        <end position="1042"/>
    </location>
</feature>
<feature type="domain" description="Fibronectin type-III" evidence="3">
    <location>
        <begin position="1"/>
        <end position="45"/>
    </location>
</feature>
<dbReference type="InterPro" id="IPR003961">
    <property type="entry name" value="FN3_dom"/>
</dbReference>
<feature type="domain" description="Fibronectin type-III" evidence="3">
    <location>
        <begin position="3984"/>
        <end position="4092"/>
    </location>
</feature>
<feature type="domain" description="Fibronectin type-III" evidence="3">
    <location>
        <begin position="1353"/>
        <end position="1442"/>
    </location>
</feature>
<keyword evidence="2" id="KW-0472">Membrane</keyword>
<feature type="domain" description="Fibronectin type-III" evidence="3">
    <location>
        <begin position="2575"/>
        <end position="2667"/>
    </location>
</feature>
<evidence type="ECO:0000256" key="1">
    <source>
        <dbReference type="ARBA" id="ARBA00022737"/>
    </source>
</evidence>
<keyword evidence="5" id="KW-1185">Reference proteome</keyword>
<feature type="domain" description="Fibronectin type-III" evidence="3">
    <location>
        <begin position="3687"/>
        <end position="3779"/>
    </location>
</feature>
<feature type="domain" description="Fibronectin type-III" evidence="3">
    <location>
        <begin position="2671"/>
        <end position="2766"/>
    </location>
</feature>
<feature type="domain" description="Fibronectin type-III" evidence="3">
    <location>
        <begin position="150"/>
        <end position="240"/>
    </location>
</feature>
<feature type="domain" description="Fibronectin type-III" evidence="3">
    <location>
        <begin position="3387"/>
        <end position="3477"/>
    </location>
</feature>
<dbReference type="InterPro" id="IPR036116">
    <property type="entry name" value="FN3_sf"/>
</dbReference>
<feature type="domain" description="Fibronectin type-III" evidence="3">
    <location>
        <begin position="2877"/>
        <end position="2969"/>
    </location>
</feature>
<feature type="domain" description="Fibronectin type-III" evidence="3">
    <location>
        <begin position="2978"/>
        <end position="3067"/>
    </location>
</feature>
<dbReference type="PANTHER" id="PTHR13817:SF166">
    <property type="entry name" value="NEURONAL IGCAM-RELATED"/>
    <property type="match status" value="1"/>
</dbReference>
<feature type="domain" description="Fibronectin type-III" evidence="3">
    <location>
        <begin position="3286"/>
        <end position="3378"/>
    </location>
</feature>
<feature type="domain" description="Fibronectin type-III" evidence="3">
    <location>
        <begin position="1144"/>
        <end position="1248"/>
    </location>
</feature>
<comment type="caution">
    <text evidence="4">The sequence shown here is derived from an EMBL/GenBank/DDBJ whole genome shotgun (WGS) entry which is preliminary data.</text>
</comment>
<feature type="domain" description="Fibronectin type-III" evidence="3">
    <location>
        <begin position="244"/>
        <end position="339"/>
    </location>
</feature>
<feature type="domain" description="Fibronectin type-III" evidence="3">
    <location>
        <begin position="46"/>
        <end position="141"/>
    </location>
</feature>
<feature type="domain" description="Fibronectin type-III" evidence="3">
    <location>
        <begin position="342"/>
        <end position="446"/>
    </location>
</feature>
<feature type="domain" description="Fibronectin type-III" evidence="3">
    <location>
        <begin position="3068"/>
        <end position="3167"/>
    </location>
</feature>
<feature type="domain" description="Fibronectin type-III" evidence="3">
    <location>
        <begin position="2769"/>
        <end position="2873"/>
    </location>
</feature>
<dbReference type="PANTHER" id="PTHR13817">
    <property type="entry name" value="TITIN"/>
    <property type="match status" value="1"/>
</dbReference>
<feature type="domain" description="Fibronectin type-III" evidence="3">
    <location>
        <begin position="1661"/>
        <end position="1753"/>
    </location>
</feature>
<feature type="domain" description="Fibronectin type-III" evidence="3">
    <location>
        <begin position="3878"/>
        <end position="3977"/>
    </location>
</feature>
<gene>
    <name evidence="4" type="ORF">AB1Y20_008477</name>
</gene>
<feature type="domain" description="Fibronectin type-III" evidence="3">
    <location>
        <begin position="2359"/>
        <end position="2475"/>
    </location>
</feature>
<feature type="domain" description="Fibronectin type-III" evidence="3">
    <location>
        <begin position="2476"/>
        <end position="2568"/>
    </location>
</feature>
<feature type="domain" description="Fibronectin type-III" evidence="3">
    <location>
        <begin position="3174"/>
        <end position="3282"/>
    </location>
</feature>
<feature type="domain" description="Fibronectin type-III" evidence="3">
    <location>
        <begin position="851"/>
        <end position="943"/>
    </location>
</feature>
<dbReference type="PROSITE" id="PS50853">
    <property type="entry name" value="FN3"/>
    <property type="match status" value="39"/>
</dbReference>
<dbReference type="Pfam" id="PF00041">
    <property type="entry name" value="fn3"/>
    <property type="match status" value="31"/>
</dbReference>
<proteinExistence type="predicted"/>
<keyword evidence="2" id="KW-0812">Transmembrane</keyword>
<feature type="domain" description="Fibronectin type-III" evidence="3">
    <location>
        <begin position="3788"/>
        <end position="3877"/>
    </location>
</feature>
<keyword evidence="1" id="KW-0677">Repeat</keyword>
<evidence type="ECO:0000313" key="5">
    <source>
        <dbReference type="Proteomes" id="UP001515480"/>
    </source>
</evidence>
<protein>
    <recommendedName>
        <fullName evidence="3">Fibronectin type-III domain-containing protein</fullName>
    </recommendedName>
</protein>
<sequence>MEGCTQRLSGAILPGTEYLVQLSAVNSQGQSLFSSPAVSVTTDPTPPSKVGNLLVQVASSAQVLASWTPPASNGAAVTNITVAVCDTTTSVCTTASPGASATSATVRGLTAGRNYTVGVTASNSIGNGAEASTGLVYTTPSVPMTGYTPYEANPPLSGLDRTTTLHVMWLAPFDNANPITEYDLMVDGQPNAVPASSSIAQYIYSGLVPGTSHTFSVRARNVLGDGPWSPTLTLVTTNSVPGKPTLAPVLVESNASTLVVAVQPVSYSGGLVVSSYDVSCSAGEAVEACNGTVVLSNGEMQLVIRDRRLDLTYVIRARGVNALGAGAWSDSLKVDSSLVSLPPSPLDLAVFGSPAARSFGIRWRMPIYASVLTYKVQSYTLKLVYSFNGTTTESRTVSESSDCTSSCNAVISGVKPFTTYELQLSAVNSIGQGLPSQPVQVSTLASEPDAVGGLTVQVVSGNEMSASWTPPASNGAAVTNITVAVCDTATSVCTTASPGASAMSATVSGLTAGRNYTVGVTASNSIGNGAEASTGLVYTTPSVPMTGYTPYEADPPLTGLDRTTTLHVMWLSPFDNANPITEYDLMVDGQPNVVPASSSIAQYIYGGLVPGTSHTFSVRARNGLGDGPWSPTLTLVTTNSVPGKPTLAPVLVESNTSTLVVAVQPVSYSGGLLVSSYDVSCSAGEAVEACNGTVVLSNGEMQLVIRDRRLDLTYVIRARGVNALGAGAWSDSLKVDSSLVSLPPSPLDLAVFGSPAARSFGIRWRMPPSVSTLTYKVQSYTLKLVYSFNGTTTESRTVSESSDCTSSCNAVISGVKPFSTYELQLSAVNSIGQGLPSQPVQVSTLASEPDAVGGLTVQVVSGNEMSASWTPPASNGAAVTNITVAVCDTATSLCTTASPGASATSVTVSGLTAGRNYTVGVTASNSIGNGAEASTGLVYTTPSVPMTGYAPYEANPPLSGLDRTTTLHVMWLAPFDNANPITEYDLMVDGQPIVVPASSSIAQYIYGGLVPGTSHTFSVRARNGLGDGPWSPTLTLVTTNSVPGKPTLAPVLVESNASTLVVAVQPVSYSGGLVVSSYDVSCSAGEAVEACNGTVVLSNGEMQLVIRDRRLDLTYVIRARGVNALGAGAWSDSLKVDSSLVSLPPSPLDLAVFGSPAARSFGIRWRMPPSVSTLTYKVQSYTLKLVYSFNGTTTESRTVSESSDCTSSCNAVISGVKPFTTYELQLSAVNSIGQGLPSQPVQVSTLASEPDAVGGLTVQVVSGNEMSASWTPPASNGAAVTNITVAVCDTATSLCTTASPGASATSVTVSGLTAGRNYTVGVTASNSIGNGAEASTGLVYTTPSVPMTGYTPYEADPPLTGLDRTTTLHVMWLSPFDNANPITEYDLMVDNTTKVVPASSSIAQYIYSGLVPGTSHTFSVRARNGLGDGPWSPSTAFSTNATVPGKPTGLQTVVSSNSIRVILSAAAYSGGFEITSYELWFRTSEPGSEWAFAGTTSAVETRSFDVPRTRLDINYFFRGRAVNLLGPGAWTDGSDVAAVQSDVNSLPDTPQNVSVVDGSVSHSSLVVRWRIPAGGNTSSSILYYALKLTKQSCSSDCVTDVPVTSYAGASGCVSGCEASITSGLFPATRYQLQMSAVNSKGQSLASQPVVDVQTMATVPGKVGALSVQVESGTAVSASWTPPASNGAAVIAFGVKVCDTATSLCTTASPGASATSATVSGLTAGRNYTVGVTASNSIGNGAEASTGLVYTTPSVPMTGYTPYEADPPLTGLDRTTTLHVMWLSPFDNANLITEYDLMVDNTTKVVPASSSIAQYIYSGLVPGTSHTFSVRARNGLGDGPWSPTLTLVTTNSVPGKPTLAPVLVESNTSTLVVAVQPVSYSGGLVVSSYDVSCSAGEAVEACNGTVVLSNGEMQLVIRDRRLDLTYVIRARGVNALGAGAWSDSLKVDSSLVSLPPSPLALTVVGSPTARSFGISWRMPPSVSTLTYKVQSYTLKLVYSFNGTTTESRTVSESSDCTSSCNAVISGVKPFSTYELQLSAVNSIGQGLPSQPVQVSTLASEPDAVGGLTVQVVSGNEMSASWTPPASNGAAVTNITVAVCDTATSLCTTASPGASATSATVSGLTAGRNYTVGVTASNSIGNGAEASTGLVYTTPSVPMTGYTPYEADPPLSGLDRTTTLHVMWLAPFDNANPITEYDLMVDNRTLSVPSSALVTQYIDSSFIPGTSHTFSVRARNGLGDGPWSPVATFSTNCSVPGQPTGLETIVSQPIVRVILSAAAFSGGFEITSYELWYRTSEPGSEWALAGTTSAVDSRTFDVSRTRLDINYFFRGRAVNLLGPGAWTDGSDVAAVQSDVNSLPDTPQNVSVVDGSVSHNSLTVRWSIPSGSETSSSILYYVVKLATACTSNCQSDFPFVEDVPVTSFTGQRNCVTGCEATITSGLLPATRYQLKMSAVNSKGQGLASTPAVEIVTLATVPDPVGSLSVHVTSSIAVSASWTPPASNGAAVTNITVAVCDTATSLCTTASPGASATSATVSGLTAGRNYTVGVTASNSIGNGAEASTGLVYTTPSVPMTGYAPYEANPPLSGLDRTTTLHVMWLAPFDNANPITEYDLMVDGQPIVVPASSSIAQYIYGGLVPGTSHTFSVRARNGLGDGPWSPTLTLVTTNSVPGKPTLAPVLVESNASTLVVAVQPVSYSGGLVVSSYDVSCSAGEAVEACNGTVVLSNGEMQLVIRDRRLDLTYVIRARGVNALGAGAWSDSLKVDSSLVSLPPSPLDLAVFGSPAARSFGIRWRMPPSVSTLTYKVQSYTLKLVYSFNGTTTESRTVSESSDCTSSCNAVISGVKPFTTYELQLSAVNSIGQGLPSQPVQVSTLASEPDAVGGLTVQVVSGNEMSASWTPPASNGAAVTNITVAVCDTATSLCTTASPGASATSVTVSGLTAGRNYTVGVTASNSIGNGAEASTGLVYTTPSVPMTGYTPYEADPPLTGLDRTTTLHVMWLSPFDNANLITEYDLMVDNTTKVVPASSSIAQYIYSGLVPGTSHTFSVRARNGLGDGPWSPSTAFSTNATVPGKPTGLQTVVSSNSIRVILSAAAYSGGFEITSYELWYRTSEPGSEWAFAGTTSAVETRSFDVPRTRLDINYFFRGRAVNLLGPGAWTDGSDVAAVQSDVNSLPDTPQNVSVVDGSVSHSSLVVRWRIPAGGNTSSSILYYALKLTKQSCSSDCVTDVPVTSYAGASGCVSGCEASITSGLFPATRYQLQMSAVNSKGQSLASQPVVDVQTMATVPGKVGALSVQVESGTAVSASWTPPASNGAAVIAFGVKVCDTATSLCTTASPGASATSATVSGLTAGRNYTVGVTASNSIGNGAEASTGLVYTTPSVPMTGYTPYEADPPLTGLDRTTTLHVMWLSPFDNANLITEYDLMVDNTTKVVPASSSIAQYIYSGLVPGTSHTFSVRARNGLGDGPWSPTLTLVTTNSVPGKPTLAPVLVESNTSTLVVAVQPVSYSGGLVVSSYDVSCSAGEAVEACNGTVVLSNGEMQLVIRDRRLDLTYVIRARGVNALGAGAWSDSLKVDSSLVSLPPSPLALTVVGSPTARSFGISWRMPPSVSTLTYKVQSYTLKLVYSFNGTTTESRTVSESSDCTSSCNAVISGVKPFTTYELQLSAVNSIGQGLPSQPVQVSTLASEPDAVGGLTVQVVSGNEMSASWTPPASNGAAVTNITVAVCDTATSLCTTASPGASATSATVSGLTAGRNYTVGVTASNSIGNGAEASTGLVYTTPSVPMTGYTPYEADPPLTGLDRTTTLHVMWLSPFDNANPITEYDLMVDNTTKVVPASSSIAQYIYSGLVPGTSHTFSVRARNGLGDGPWSPSTAFSTNATVPGKPTGLQTVVSSNSIRVILSAAAYSGGFEITSYELWYRTSEPGSEWAFAGTTSAVETRSFDVPRTRLDINYFFRGRAVNLLGPGAWTDGSDVAAVQSDVNSLPDTPQNVSVVDGSVSHSSLVVRWRIPAGSNTSSSILYYVLKLTKQSCSLDCVTDVPVTSYAGASGCVSGCEASITSGLFPATRYQLQMSAVNSKGQSLASQPVVDVQTMATVPGKVGALSVQVESGTAVSASWTPPASNGAAVIAFGVKVCDTATSLCTTASPGASATSATVSGLTAGRNYTVGVTASNSIGNGAEASTGLVYTTPSVPMTGYTPYEADPPLTGLDRTTTLHVMWLSPFDNANPITEYDLMVDNTTKVVPASSSIAQYIYGGLVPGTSHTFSTLVLDSTELDLHPNITSYVMTGLLPNSRVNVRLQVANAWGRSPYSAESFMITDPDVPIDGVAPECVALRTLKGAQLMPRDSTLALSLSPANGQGEIVNARRLVFENSLGLDMPNASMDVNMTTENSGVEVITAYVENLLALQCYTFRIQSRNFLGWGELSPPSEECCTEAEPFGLSTAEKELMQIITLTLSGLGIMICFFAIGGGYWYCQKRKFNATLFGRRKRLEKDPFKRVEKFMTNEYTVGVDDAADVEVNPVLVYAAEQAKNDKNQKKKGLLSGGTGKSGGLKRLNLNIGDTPKKQEGKIKSLAQLEKYLSAHEGVDIQEREHKKGVVAGKSPEKEQVQLQKVIQVARIWPNATQSTVPLCEDIVIMV</sequence>
<dbReference type="EMBL" id="JBGBPQ010000019">
    <property type="protein sequence ID" value="KAL1504698.1"/>
    <property type="molecule type" value="Genomic_DNA"/>
</dbReference>
<feature type="domain" description="Fibronectin type-III" evidence="3">
    <location>
        <begin position="1046"/>
        <end position="1141"/>
    </location>
</feature>
<dbReference type="SMART" id="SM00060">
    <property type="entry name" value="FN3"/>
    <property type="match status" value="43"/>
</dbReference>
<feature type="domain" description="Fibronectin type-III" evidence="3">
    <location>
        <begin position="1443"/>
        <end position="1542"/>
    </location>
</feature>
<dbReference type="SUPFAM" id="SSF49265">
    <property type="entry name" value="Fibronectin type III"/>
    <property type="match status" value="22"/>
</dbReference>
<feature type="domain" description="Fibronectin type-III" evidence="3">
    <location>
        <begin position="743"/>
        <end position="847"/>
    </location>
</feature>
<feature type="domain" description="Fibronectin type-III" evidence="3">
    <location>
        <begin position="551"/>
        <end position="641"/>
    </location>
</feature>
<dbReference type="CDD" id="cd00063">
    <property type="entry name" value="FN3"/>
    <property type="match status" value="34"/>
</dbReference>
<feature type="domain" description="Fibronectin type-III" evidence="3">
    <location>
        <begin position="2062"/>
        <end position="2154"/>
    </location>
</feature>
<feature type="domain" description="Fibronectin type-III" evidence="3">
    <location>
        <begin position="1762"/>
        <end position="1852"/>
    </location>
</feature>
<feature type="domain" description="Fibronectin type-III" evidence="3">
    <location>
        <begin position="2253"/>
        <end position="2352"/>
    </location>
</feature>
<feature type="domain" description="Fibronectin type-III" evidence="3">
    <location>
        <begin position="1252"/>
        <end position="1344"/>
    </location>
</feature>
<organism evidence="4 5">
    <name type="scientific">Prymnesium parvum</name>
    <name type="common">Toxic golden alga</name>
    <dbReference type="NCBI Taxonomy" id="97485"/>
    <lineage>
        <taxon>Eukaryota</taxon>
        <taxon>Haptista</taxon>
        <taxon>Haptophyta</taxon>
        <taxon>Prymnesiophyceae</taxon>
        <taxon>Prymnesiales</taxon>
        <taxon>Prymnesiaceae</taxon>
        <taxon>Prymnesium</taxon>
    </lineage>
</organism>
<feature type="domain" description="Fibronectin type-III" evidence="3">
    <location>
        <begin position="3579"/>
        <end position="3683"/>
    </location>
</feature>
<evidence type="ECO:0000313" key="4">
    <source>
        <dbReference type="EMBL" id="KAL1504698.1"/>
    </source>
</evidence>
<evidence type="ECO:0000256" key="2">
    <source>
        <dbReference type="SAM" id="Phobius"/>
    </source>
</evidence>
<feature type="domain" description="Fibronectin type-III" evidence="3">
    <location>
        <begin position="1549"/>
        <end position="1657"/>
    </location>
</feature>
<evidence type="ECO:0000259" key="3">
    <source>
        <dbReference type="PROSITE" id="PS50853"/>
    </source>
</evidence>
<dbReference type="Proteomes" id="UP001515480">
    <property type="component" value="Unassembled WGS sequence"/>
</dbReference>
<dbReference type="InterPro" id="IPR013783">
    <property type="entry name" value="Ig-like_fold"/>
</dbReference>
<feature type="domain" description="Fibronectin type-III" evidence="3">
    <location>
        <begin position="450"/>
        <end position="542"/>
    </location>
</feature>
<dbReference type="InterPro" id="IPR050964">
    <property type="entry name" value="Striated_Muscle_Regulatory"/>
</dbReference>